<comment type="similarity">
    <text evidence="2 11">Belongs to the LpxB family.</text>
</comment>
<name>A0A1H7PJ80_9GAMM</name>
<evidence type="ECO:0000256" key="5">
    <source>
        <dbReference type="ARBA" id="ARBA00022516"/>
    </source>
</evidence>
<dbReference type="HAMAP" id="MF_00392">
    <property type="entry name" value="LpxB"/>
    <property type="match status" value="1"/>
</dbReference>
<keyword evidence="5 11" id="KW-0444">Lipid biosynthesis</keyword>
<dbReference type="InterPro" id="IPR003835">
    <property type="entry name" value="Glyco_trans_19"/>
</dbReference>
<evidence type="ECO:0000256" key="10">
    <source>
        <dbReference type="ARBA" id="ARBA00048975"/>
    </source>
</evidence>
<proteinExistence type="inferred from homology"/>
<dbReference type="GO" id="GO:0005543">
    <property type="term" value="F:phospholipid binding"/>
    <property type="evidence" value="ECO:0007669"/>
    <property type="project" value="TreeGrafter"/>
</dbReference>
<evidence type="ECO:0000256" key="4">
    <source>
        <dbReference type="ARBA" id="ARBA00020902"/>
    </source>
</evidence>
<dbReference type="Pfam" id="PF02684">
    <property type="entry name" value="LpxB"/>
    <property type="match status" value="1"/>
</dbReference>
<dbReference type="GO" id="GO:0008915">
    <property type="term" value="F:lipid-A-disaccharide synthase activity"/>
    <property type="evidence" value="ECO:0007669"/>
    <property type="project" value="UniProtKB-UniRule"/>
</dbReference>
<dbReference type="OrthoDB" id="9801642at2"/>
<evidence type="ECO:0000256" key="3">
    <source>
        <dbReference type="ARBA" id="ARBA00012687"/>
    </source>
</evidence>
<evidence type="ECO:0000256" key="7">
    <source>
        <dbReference type="ARBA" id="ARBA00022676"/>
    </source>
</evidence>
<evidence type="ECO:0000256" key="6">
    <source>
        <dbReference type="ARBA" id="ARBA00022556"/>
    </source>
</evidence>
<keyword evidence="7 11" id="KW-0328">Glycosyltransferase</keyword>
<dbReference type="PANTHER" id="PTHR30372">
    <property type="entry name" value="LIPID-A-DISACCHARIDE SYNTHASE"/>
    <property type="match status" value="1"/>
</dbReference>
<evidence type="ECO:0000256" key="9">
    <source>
        <dbReference type="ARBA" id="ARBA00023098"/>
    </source>
</evidence>
<evidence type="ECO:0000313" key="13">
    <source>
        <dbReference type="Proteomes" id="UP000198807"/>
    </source>
</evidence>
<dbReference type="EC" id="2.4.1.182" evidence="3 11"/>
<dbReference type="STRING" id="650850.SAMN04488129_10964"/>
<reference evidence="13" key="1">
    <citation type="submission" date="2016-10" db="EMBL/GenBank/DDBJ databases">
        <authorList>
            <person name="Varghese N."/>
            <person name="Submissions S."/>
        </authorList>
    </citation>
    <scope>NUCLEOTIDE SEQUENCE [LARGE SCALE GENOMIC DNA]</scope>
    <source>
        <strain evidence="13">CGMCC 1.9150</strain>
    </source>
</reference>
<evidence type="ECO:0000256" key="11">
    <source>
        <dbReference type="HAMAP-Rule" id="MF_00392"/>
    </source>
</evidence>
<accession>A0A1H7PJ80</accession>
<keyword evidence="13" id="KW-1185">Reference proteome</keyword>
<dbReference type="AlphaFoldDB" id="A0A1H7PJ80"/>
<evidence type="ECO:0000256" key="1">
    <source>
        <dbReference type="ARBA" id="ARBA00002056"/>
    </source>
</evidence>
<evidence type="ECO:0000256" key="8">
    <source>
        <dbReference type="ARBA" id="ARBA00022679"/>
    </source>
</evidence>
<evidence type="ECO:0000256" key="2">
    <source>
        <dbReference type="ARBA" id="ARBA00007868"/>
    </source>
</evidence>
<organism evidence="12 13">
    <name type="scientific">Halomonas daqiaonensis</name>
    <dbReference type="NCBI Taxonomy" id="650850"/>
    <lineage>
        <taxon>Bacteria</taxon>
        <taxon>Pseudomonadati</taxon>
        <taxon>Pseudomonadota</taxon>
        <taxon>Gammaproteobacteria</taxon>
        <taxon>Oceanospirillales</taxon>
        <taxon>Halomonadaceae</taxon>
        <taxon>Halomonas</taxon>
    </lineage>
</organism>
<protein>
    <recommendedName>
        <fullName evidence="4 11">Lipid-A-disaccharide synthase</fullName>
        <ecNumber evidence="3 11">2.4.1.182</ecNumber>
    </recommendedName>
</protein>
<dbReference type="NCBIfam" id="TIGR00215">
    <property type="entry name" value="lpxB"/>
    <property type="match status" value="1"/>
</dbReference>
<dbReference type="UniPathway" id="UPA00973"/>
<keyword evidence="6 11" id="KW-0441">Lipid A biosynthesis</keyword>
<dbReference type="Proteomes" id="UP000198807">
    <property type="component" value="Unassembled WGS sequence"/>
</dbReference>
<keyword evidence="8 11" id="KW-0808">Transferase</keyword>
<dbReference type="RefSeq" id="WP_089712764.1">
    <property type="nucleotide sequence ID" value="NZ_FOBC01000009.1"/>
</dbReference>
<evidence type="ECO:0000313" key="12">
    <source>
        <dbReference type="EMBL" id="SEL35813.1"/>
    </source>
</evidence>
<dbReference type="SUPFAM" id="SSF53756">
    <property type="entry name" value="UDP-Glycosyltransferase/glycogen phosphorylase"/>
    <property type="match status" value="1"/>
</dbReference>
<comment type="function">
    <text evidence="1 11">Condensation of UDP-2,3-diacylglucosamine and 2,3-diacylglucosamine-1-phosphate to form lipid A disaccharide, a precursor of lipid A, a phosphorylated glycolipid that anchors the lipopolysaccharide to the outer membrane of the cell.</text>
</comment>
<sequence length="403" mass="43416">MTVRRVYLVAGELSGDLLGAGLMRALKARHPGIEFRGVGGPRMIAEGIDSLFPLETLSVMGLVEVVKHLPGLIRVRRTLRQDALDWRPDIMLGIDAPDFNLGLERQLREAGLTTAHYVSPSVWAWRQGRVKGIARSVDAMLTFLPFEAAFYVRHRVPVAFVGHPLADELPLANDREAARQELGLIGQGDGPSGPLLAVLPGSRANEIRFLGATFLAAVERLCAARPGLRVVVPAATPARRAELEALLAEHPALQGRLTLLDGQAREAMVASDAVLLASGTAALEAMFCHRAMLVAYRMAPMTHWLAKRLVKTEWISLPNLIAREALVPELIQDAVTPEAIAEHLGAMLDDDVGRAALEARFAGMHAVLQRDASRRAAEAIEALVAGDPLPPSVAPELADEVAS</sequence>
<keyword evidence="9 11" id="KW-0443">Lipid metabolism</keyword>
<dbReference type="GO" id="GO:0016020">
    <property type="term" value="C:membrane"/>
    <property type="evidence" value="ECO:0007669"/>
    <property type="project" value="GOC"/>
</dbReference>
<comment type="catalytic activity">
    <reaction evidence="10 11">
        <text>a lipid X + a UDP-2-N,3-O-bis[(3R)-3-hydroxyacyl]-alpha-D-glucosamine = a lipid A disaccharide + UDP + H(+)</text>
        <dbReference type="Rhea" id="RHEA:67828"/>
        <dbReference type="ChEBI" id="CHEBI:15378"/>
        <dbReference type="ChEBI" id="CHEBI:58223"/>
        <dbReference type="ChEBI" id="CHEBI:137748"/>
        <dbReference type="ChEBI" id="CHEBI:176338"/>
        <dbReference type="ChEBI" id="CHEBI:176343"/>
        <dbReference type="EC" id="2.4.1.182"/>
    </reaction>
</comment>
<dbReference type="GO" id="GO:0009245">
    <property type="term" value="P:lipid A biosynthetic process"/>
    <property type="evidence" value="ECO:0007669"/>
    <property type="project" value="UniProtKB-UniRule"/>
</dbReference>
<dbReference type="EMBL" id="FOBC01000009">
    <property type="protein sequence ID" value="SEL35813.1"/>
    <property type="molecule type" value="Genomic_DNA"/>
</dbReference>
<dbReference type="PANTHER" id="PTHR30372:SF4">
    <property type="entry name" value="LIPID-A-DISACCHARIDE SYNTHASE, MITOCHONDRIAL-RELATED"/>
    <property type="match status" value="1"/>
</dbReference>
<gene>
    <name evidence="11" type="primary">lpxB</name>
    <name evidence="12" type="ORF">SAMN04488129_10964</name>
</gene>
<comment type="pathway">
    <text evidence="11">Bacterial outer membrane biogenesis; LPS lipid A biosynthesis.</text>
</comment>